<evidence type="ECO:0000256" key="4">
    <source>
        <dbReference type="PROSITE-ProRule" id="PRU00508"/>
    </source>
</evidence>
<dbReference type="EMBL" id="JNBR01000010">
    <property type="protein sequence ID" value="OQS01334.1"/>
    <property type="molecule type" value="Genomic_DNA"/>
</dbReference>
<proteinExistence type="predicted"/>
<name>A0A1V9ZTL6_ACHHY</name>
<keyword evidence="2" id="KW-0863">Zinc-finger</keyword>
<dbReference type="SMART" id="SM00396">
    <property type="entry name" value="ZnF_UBR1"/>
    <property type="match status" value="1"/>
</dbReference>
<keyword evidence="3" id="KW-0862">Zinc</keyword>
<dbReference type="InterPro" id="IPR040204">
    <property type="entry name" value="UBR7"/>
</dbReference>
<dbReference type="GO" id="GO:0008270">
    <property type="term" value="F:zinc ion binding"/>
    <property type="evidence" value="ECO:0007669"/>
    <property type="project" value="UniProtKB-KW"/>
</dbReference>
<dbReference type="OrthoDB" id="10262564at2759"/>
<dbReference type="PANTHER" id="PTHR13513">
    <property type="entry name" value="E3 UBIQUITIN-PROTEIN LIGASE UBR7"/>
    <property type="match status" value="1"/>
</dbReference>
<dbReference type="SUPFAM" id="SSF57903">
    <property type="entry name" value="FYVE/PHD zinc finger"/>
    <property type="match status" value="1"/>
</dbReference>
<comment type="caution">
    <text evidence="6">The sequence shown here is derived from an EMBL/GenBank/DDBJ whole genome shotgun (WGS) entry which is preliminary data.</text>
</comment>
<sequence length="329" mass="36335">MAETGGGNEVELTLEDVLREDASLAEEADAVFGAASATQCSYEMGYMRQALYACLTCSTDANPAGICLACSLACHADHDLVELYTKRHFRCDCGTTKFDSPCSLYEGKDLRNDENVYSQNFSGLYCSCHRPYPDPERTSPEVMIQCVVCEDWFHEEHLFADGKPQLPEGGFDECVCPGCMTAHPFIYHYVSLPAAPADASACRLPDVPPTGSGPTFWPDGWRAELCRCPACAQMYAASKISFLVDQDDTLIAYEARAKENAEDVMEAGDKAFQSELSHTQQVEMALGYERMASSLKDYLAGFAQSGQTVKAEDIHGFFDTLRNKRQKRE</sequence>
<dbReference type="CDD" id="cd19677">
    <property type="entry name" value="UBR-box_UBR7"/>
    <property type="match status" value="1"/>
</dbReference>
<dbReference type="CDD" id="cd15542">
    <property type="entry name" value="PHD_UBR7"/>
    <property type="match status" value="1"/>
</dbReference>
<dbReference type="STRING" id="1202772.A0A1V9ZTL6"/>
<evidence type="ECO:0000256" key="2">
    <source>
        <dbReference type="ARBA" id="ARBA00022771"/>
    </source>
</evidence>
<evidence type="ECO:0000313" key="6">
    <source>
        <dbReference type="EMBL" id="OQS01334.1"/>
    </source>
</evidence>
<dbReference type="Pfam" id="PF02207">
    <property type="entry name" value="zf-UBR"/>
    <property type="match status" value="1"/>
</dbReference>
<dbReference type="AlphaFoldDB" id="A0A1V9ZTL6"/>
<dbReference type="GO" id="GO:0061630">
    <property type="term" value="F:ubiquitin protein ligase activity"/>
    <property type="evidence" value="ECO:0007669"/>
    <property type="project" value="InterPro"/>
</dbReference>
<dbReference type="Proteomes" id="UP000243579">
    <property type="component" value="Unassembled WGS sequence"/>
</dbReference>
<organism evidence="6 7">
    <name type="scientific">Achlya hypogyna</name>
    <name type="common">Oomycete</name>
    <name type="synonym">Protoachlya hypogyna</name>
    <dbReference type="NCBI Taxonomy" id="1202772"/>
    <lineage>
        <taxon>Eukaryota</taxon>
        <taxon>Sar</taxon>
        <taxon>Stramenopiles</taxon>
        <taxon>Oomycota</taxon>
        <taxon>Saprolegniomycetes</taxon>
        <taxon>Saprolegniales</taxon>
        <taxon>Achlyaceae</taxon>
        <taxon>Achlya</taxon>
    </lineage>
</organism>
<reference evidence="6 7" key="1">
    <citation type="journal article" date="2014" name="Genome Biol. Evol.">
        <title>The secreted proteins of Achlya hypogyna and Thraustotheca clavata identify the ancestral oomycete secretome and reveal gene acquisitions by horizontal gene transfer.</title>
        <authorList>
            <person name="Misner I."/>
            <person name="Blouin N."/>
            <person name="Leonard G."/>
            <person name="Richards T.A."/>
            <person name="Lane C.E."/>
        </authorList>
    </citation>
    <scope>NUCLEOTIDE SEQUENCE [LARGE SCALE GENOMIC DNA]</scope>
    <source>
        <strain evidence="6 7">ATCC 48635</strain>
    </source>
</reference>
<dbReference type="InterPro" id="IPR003126">
    <property type="entry name" value="Znf_UBR"/>
</dbReference>
<accession>A0A1V9ZTL6</accession>
<evidence type="ECO:0000313" key="7">
    <source>
        <dbReference type="Proteomes" id="UP000243579"/>
    </source>
</evidence>
<gene>
    <name evidence="6" type="ORF">ACHHYP_01365</name>
</gene>
<protein>
    <recommendedName>
        <fullName evidence="5">UBR-type domain-containing protein</fullName>
    </recommendedName>
</protein>
<dbReference type="InterPro" id="IPR047506">
    <property type="entry name" value="UBR7-like_UBR-box"/>
</dbReference>
<evidence type="ECO:0000256" key="3">
    <source>
        <dbReference type="ARBA" id="ARBA00022833"/>
    </source>
</evidence>
<keyword evidence="1" id="KW-0479">Metal-binding</keyword>
<evidence type="ECO:0000256" key="1">
    <source>
        <dbReference type="ARBA" id="ARBA00022723"/>
    </source>
</evidence>
<dbReference type="Gene3D" id="3.30.40.10">
    <property type="entry name" value="Zinc/RING finger domain, C3HC4 (zinc finger)"/>
    <property type="match status" value="1"/>
</dbReference>
<dbReference type="PROSITE" id="PS51157">
    <property type="entry name" value="ZF_UBR"/>
    <property type="match status" value="1"/>
</dbReference>
<dbReference type="GO" id="GO:0005737">
    <property type="term" value="C:cytoplasm"/>
    <property type="evidence" value="ECO:0007669"/>
    <property type="project" value="TreeGrafter"/>
</dbReference>
<dbReference type="InterPro" id="IPR013083">
    <property type="entry name" value="Znf_RING/FYVE/PHD"/>
</dbReference>
<evidence type="ECO:0000259" key="5">
    <source>
        <dbReference type="PROSITE" id="PS51157"/>
    </source>
</evidence>
<feature type="domain" description="UBR-type" evidence="5">
    <location>
        <begin position="38"/>
        <end position="107"/>
    </location>
</feature>
<keyword evidence="7" id="KW-1185">Reference proteome</keyword>
<dbReference type="PANTHER" id="PTHR13513:SF9">
    <property type="entry name" value="E3 UBIQUITIN-PROTEIN LIGASE UBR7-RELATED"/>
    <property type="match status" value="1"/>
</dbReference>
<dbReference type="InterPro" id="IPR011011">
    <property type="entry name" value="Znf_FYVE_PHD"/>
</dbReference>
<feature type="zinc finger region" description="UBR-type" evidence="4">
    <location>
        <begin position="38"/>
        <end position="107"/>
    </location>
</feature>